<organism evidence="6 7">
    <name type="scientific">Neocallimastix californiae</name>
    <dbReference type="NCBI Taxonomy" id="1754190"/>
    <lineage>
        <taxon>Eukaryota</taxon>
        <taxon>Fungi</taxon>
        <taxon>Fungi incertae sedis</taxon>
        <taxon>Chytridiomycota</taxon>
        <taxon>Chytridiomycota incertae sedis</taxon>
        <taxon>Neocallimastigomycetes</taxon>
        <taxon>Neocallimastigales</taxon>
        <taxon>Neocallimastigaceae</taxon>
        <taxon>Neocallimastix</taxon>
    </lineage>
</organism>
<dbReference type="InterPro" id="IPR018289">
    <property type="entry name" value="MULE_transposase_dom"/>
</dbReference>
<comment type="caution">
    <text evidence="6">The sequence shown here is derived from an EMBL/GenBank/DDBJ whole genome shotgun (WGS) entry which is preliminary data.</text>
</comment>
<evidence type="ECO:0000256" key="3">
    <source>
        <dbReference type="ARBA" id="ARBA00022833"/>
    </source>
</evidence>
<sequence length="440" mass="52819">MEENSIIDISESNKGKEQIIINKKYKFNFSYKRKDNSKVYKCTEYKKINKCKSFIILNDKKEILKYNSSHNHPENEYDVSLSIMKHKIKDGIEKSSIPFGIKIKPLYNKISKEMGLICPEYNSIKSQISRNLNKKLPSNVTTFAEIPSESEYYKTKRGENFMIFKNSNLIIFQSPFQAKLFREYNDDIFVDGTFFIAPKFSYQVFITRTYAKELDSFYTTSFAILKNKEQETYKMLFEKLKKNANTCNNNIRIEPKNLHCDFERAISKAAKTIFPNTNIKYCIWHYKKSLEIKKNKLCYNEVKNNNNIFIYYKAISNLPFINPEYIFDIYVIIKIKSIKNNYCQFLKFLEYFYKTYLIDYDMKIWNYYNNIEHITNNASESLNNYLNNLFPTKPSFYELIDKLNELEHLSYYDYQRKIRGIWKIKNLYSFNKYSNTMYNL</sequence>
<dbReference type="Proteomes" id="UP000193920">
    <property type="component" value="Unassembled WGS sequence"/>
</dbReference>
<evidence type="ECO:0000313" key="6">
    <source>
        <dbReference type="EMBL" id="ORY46731.1"/>
    </source>
</evidence>
<proteinExistence type="predicted"/>
<dbReference type="AlphaFoldDB" id="A0A1Y2CI46"/>
<dbReference type="InterPro" id="IPR007588">
    <property type="entry name" value="Znf_FLYWCH"/>
</dbReference>
<evidence type="ECO:0000259" key="5">
    <source>
        <dbReference type="Pfam" id="PF10551"/>
    </source>
</evidence>
<name>A0A1Y2CI46_9FUNG</name>
<evidence type="ECO:0000256" key="1">
    <source>
        <dbReference type="ARBA" id="ARBA00022723"/>
    </source>
</evidence>
<protein>
    <recommendedName>
        <fullName evidence="8">MULE transposase domain-containing protein</fullName>
    </recommendedName>
</protein>
<dbReference type="Pfam" id="PF04500">
    <property type="entry name" value="FLYWCH"/>
    <property type="match status" value="1"/>
</dbReference>
<evidence type="ECO:0000313" key="7">
    <source>
        <dbReference type="Proteomes" id="UP000193920"/>
    </source>
</evidence>
<dbReference type="Gene3D" id="2.20.25.240">
    <property type="match status" value="1"/>
</dbReference>
<dbReference type="EMBL" id="MCOG01000106">
    <property type="protein sequence ID" value="ORY46731.1"/>
    <property type="molecule type" value="Genomic_DNA"/>
</dbReference>
<reference evidence="6 7" key="1">
    <citation type="submission" date="2016-08" db="EMBL/GenBank/DDBJ databases">
        <title>A Parts List for Fungal Cellulosomes Revealed by Comparative Genomics.</title>
        <authorList>
            <consortium name="DOE Joint Genome Institute"/>
            <person name="Haitjema C.H."/>
            <person name="Gilmore S.P."/>
            <person name="Henske J.K."/>
            <person name="Solomon K.V."/>
            <person name="De Groot R."/>
            <person name="Kuo A."/>
            <person name="Mondo S.J."/>
            <person name="Salamov A.A."/>
            <person name="Labutti K."/>
            <person name="Zhao Z."/>
            <person name="Chiniquy J."/>
            <person name="Barry K."/>
            <person name="Brewer H.M."/>
            <person name="Purvine S.O."/>
            <person name="Wright A.T."/>
            <person name="Boxma B."/>
            <person name="Van Alen T."/>
            <person name="Hackstein J.H."/>
            <person name="Baker S.E."/>
            <person name="Grigoriev I.V."/>
            <person name="O'Malley M.A."/>
        </authorList>
    </citation>
    <scope>NUCLEOTIDE SEQUENCE [LARGE SCALE GENOMIC DNA]</scope>
    <source>
        <strain evidence="6 7">G1</strain>
    </source>
</reference>
<evidence type="ECO:0000259" key="4">
    <source>
        <dbReference type="Pfam" id="PF04500"/>
    </source>
</evidence>
<evidence type="ECO:0000256" key="2">
    <source>
        <dbReference type="ARBA" id="ARBA00022771"/>
    </source>
</evidence>
<keyword evidence="2" id="KW-0863">Zinc-finger</keyword>
<feature type="domain" description="FLYWCH-type" evidence="4">
    <location>
        <begin position="11"/>
        <end position="72"/>
    </location>
</feature>
<gene>
    <name evidence="6" type="ORF">LY90DRAFT_509182</name>
</gene>
<accession>A0A1Y2CI46</accession>
<keyword evidence="7" id="KW-1185">Reference proteome</keyword>
<dbReference type="GO" id="GO:0008270">
    <property type="term" value="F:zinc ion binding"/>
    <property type="evidence" value="ECO:0007669"/>
    <property type="project" value="UniProtKB-KW"/>
</dbReference>
<keyword evidence="1" id="KW-0479">Metal-binding</keyword>
<keyword evidence="3" id="KW-0862">Zinc</keyword>
<evidence type="ECO:0008006" key="8">
    <source>
        <dbReference type="Google" id="ProtNLM"/>
    </source>
</evidence>
<dbReference type="OrthoDB" id="10029846at2759"/>
<feature type="domain" description="MULE transposase" evidence="5">
    <location>
        <begin position="189"/>
        <end position="288"/>
    </location>
</feature>
<dbReference type="Pfam" id="PF10551">
    <property type="entry name" value="MULE"/>
    <property type="match status" value="1"/>
</dbReference>
<dbReference type="STRING" id="1754190.A0A1Y2CI46"/>